<evidence type="ECO:0000313" key="5">
    <source>
        <dbReference type="Proteomes" id="UP000257109"/>
    </source>
</evidence>
<dbReference type="Pfam" id="PF07714">
    <property type="entry name" value="PK_Tyr_Ser-Thr"/>
    <property type="match status" value="1"/>
</dbReference>
<dbReference type="OrthoDB" id="4062651at2759"/>
<name>A0A371FST7_MUCPR</name>
<dbReference type="Gene3D" id="1.10.510.10">
    <property type="entry name" value="Transferase(Phosphotransferase) domain 1"/>
    <property type="match status" value="1"/>
</dbReference>
<dbReference type="STRING" id="157652.A0A371FST7"/>
<dbReference type="SUPFAM" id="SSF56112">
    <property type="entry name" value="Protein kinase-like (PK-like)"/>
    <property type="match status" value="1"/>
</dbReference>
<gene>
    <name evidence="4" type="ORF">CR513_38099</name>
</gene>
<evidence type="ECO:0000259" key="3">
    <source>
        <dbReference type="PROSITE" id="PS50011"/>
    </source>
</evidence>
<dbReference type="SUPFAM" id="SSF53901">
    <property type="entry name" value="Thiolase-like"/>
    <property type="match status" value="1"/>
</dbReference>
<dbReference type="Gene3D" id="3.40.47.10">
    <property type="match status" value="1"/>
</dbReference>
<evidence type="ECO:0000256" key="1">
    <source>
        <dbReference type="ARBA" id="ARBA00022741"/>
    </source>
</evidence>
<accession>A0A371FST7</accession>
<dbReference type="PANTHER" id="PTHR27001:SF20">
    <property type="entry name" value="PROTEIN KINASE SUPERFAMILY PROTEIN"/>
    <property type="match status" value="1"/>
</dbReference>
<dbReference type="Pfam" id="PF02803">
    <property type="entry name" value="Thiolase_C"/>
    <property type="match status" value="1"/>
</dbReference>
<evidence type="ECO:0000256" key="2">
    <source>
        <dbReference type="ARBA" id="ARBA00022840"/>
    </source>
</evidence>
<keyword evidence="1" id="KW-0547">Nucleotide-binding</keyword>
<dbReference type="InterPro" id="IPR000719">
    <property type="entry name" value="Prot_kinase_dom"/>
</dbReference>
<dbReference type="GO" id="GO:0005524">
    <property type="term" value="F:ATP binding"/>
    <property type="evidence" value="ECO:0007669"/>
    <property type="project" value="UniProtKB-KW"/>
</dbReference>
<dbReference type="Gene3D" id="3.30.200.20">
    <property type="entry name" value="Phosphorylase Kinase, domain 1"/>
    <property type="match status" value="1"/>
</dbReference>
<dbReference type="FunFam" id="1.10.510.10:FF:001111">
    <property type="entry name" value="Protein kinase superfamily protein"/>
    <property type="match status" value="1"/>
</dbReference>
<dbReference type="InterPro" id="IPR020617">
    <property type="entry name" value="Thiolase_C"/>
</dbReference>
<protein>
    <submittedName>
        <fullName evidence="4">Receptor-like protein kinase</fullName>
    </submittedName>
</protein>
<feature type="domain" description="Protein kinase" evidence="3">
    <location>
        <begin position="67"/>
        <end position="406"/>
    </location>
</feature>
<dbReference type="FunFam" id="3.30.200.20:FF:000521">
    <property type="entry name" value="Protein kinase superfamily protein"/>
    <property type="match status" value="1"/>
</dbReference>
<dbReference type="PANTHER" id="PTHR27001">
    <property type="entry name" value="OS01G0253100 PROTEIN"/>
    <property type="match status" value="1"/>
</dbReference>
<keyword evidence="2" id="KW-0067">ATP-binding</keyword>
<dbReference type="GO" id="GO:0016747">
    <property type="term" value="F:acyltransferase activity, transferring groups other than amino-acyl groups"/>
    <property type="evidence" value="ECO:0007669"/>
    <property type="project" value="InterPro"/>
</dbReference>
<dbReference type="PROSITE" id="PS50011">
    <property type="entry name" value="PROTEIN_KINASE_DOM"/>
    <property type="match status" value="1"/>
</dbReference>
<dbReference type="InterPro" id="IPR011009">
    <property type="entry name" value="Kinase-like_dom_sf"/>
</dbReference>
<feature type="non-terminal residue" evidence="4">
    <location>
        <position position="1"/>
    </location>
</feature>
<proteinExistence type="predicted"/>
<dbReference type="Proteomes" id="UP000257109">
    <property type="component" value="Unassembled WGS sequence"/>
</dbReference>
<dbReference type="GO" id="GO:0005886">
    <property type="term" value="C:plasma membrane"/>
    <property type="evidence" value="ECO:0007669"/>
    <property type="project" value="TreeGrafter"/>
</dbReference>
<dbReference type="GO" id="GO:0004672">
    <property type="term" value="F:protein kinase activity"/>
    <property type="evidence" value="ECO:0007669"/>
    <property type="project" value="InterPro"/>
</dbReference>
<dbReference type="FunFam" id="1.10.510.10:FF:001207">
    <property type="entry name" value="probable receptor-like protein kinase At1g49730"/>
    <property type="match status" value="1"/>
</dbReference>
<sequence length="406" mass="45514">MEFDGVTSPLNSVTLNRHLHGSLDPQVPSPPSRMASPISFRQHSKLSITGSVFVDQGAVFFVRRISYKNVRRATDGFRRIVYSNPEVSAYSAKFGDRVCLVREVNGFDEGNDNFYRHVQFLGRLRHRHLLSLRGFSVGRNHKRLLIFDNIENGSLKEHLNDPLKTPLNWRTRLQIANGVVAALEYLFLFNEPPVCHVSITSSNIMLDENFTAKLSDFGLLTSGGNSVMMPYSEDCMKQKSCQIIFQLGVLILELVTGQSSEMEGSDLIEWIQESRFYNSIDKMIDPDLGNSYDCTELKSLLAVAKLCIKSWDKPSYTIPQLFRNFCNLEMNKICVAVVGVDPDVMDVGPGGLELQYSDLVWVFASQYVYSCKKLALDPRKVNVNGGVIALRHPLGATVSPPNPAII</sequence>
<comment type="caution">
    <text evidence="4">The sequence shown here is derived from an EMBL/GenBank/DDBJ whole genome shotgun (WGS) entry which is preliminary data.</text>
</comment>
<evidence type="ECO:0000313" key="4">
    <source>
        <dbReference type="EMBL" id="RDX81230.1"/>
    </source>
</evidence>
<reference evidence="4" key="1">
    <citation type="submission" date="2018-05" db="EMBL/GenBank/DDBJ databases">
        <title>Draft genome of Mucuna pruriens seed.</title>
        <authorList>
            <person name="Nnadi N.E."/>
            <person name="Vos R."/>
            <person name="Hasami M.H."/>
            <person name="Devisetty U.K."/>
            <person name="Aguiy J.C."/>
        </authorList>
    </citation>
    <scope>NUCLEOTIDE SEQUENCE [LARGE SCALE GENOMIC DNA]</scope>
    <source>
        <strain evidence="4">JCA_2017</strain>
    </source>
</reference>
<dbReference type="AlphaFoldDB" id="A0A371FST7"/>
<dbReference type="InterPro" id="IPR001245">
    <property type="entry name" value="Ser-Thr/Tyr_kinase_cat_dom"/>
</dbReference>
<dbReference type="InterPro" id="IPR016039">
    <property type="entry name" value="Thiolase-like"/>
</dbReference>
<keyword evidence="5" id="KW-1185">Reference proteome</keyword>
<organism evidence="4 5">
    <name type="scientific">Mucuna pruriens</name>
    <name type="common">Velvet bean</name>
    <name type="synonym">Dolichos pruriens</name>
    <dbReference type="NCBI Taxonomy" id="157652"/>
    <lineage>
        <taxon>Eukaryota</taxon>
        <taxon>Viridiplantae</taxon>
        <taxon>Streptophyta</taxon>
        <taxon>Embryophyta</taxon>
        <taxon>Tracheophyta</taxon>
        <taxon>Spermatophyta</taxon>
        <taxon>Magnoliopsida</taxon>
        <taxon>eudicotyledons</taxon>
        <taxon>Gunneridae</taxon>
        <taxon>Pentapetalae</taxon>
        <taxon>rosids</taxon>
        <taxon>fabids</taxon>
        <taxon>Fabales</taxon>
        <taxon>Fabaceae</taxon>
        <taxon>Papilionoideae</taxon>
        <taxon>50 kb inversion clade</taxon>
        <taxon>NPAAA clade</taxon>
        <taxon>indigoferoid/millettioid clade</taxon>
        <taxon>Phaseoleae</taxon>
        <taxon>Mucuna</taxon>
    </lineage>
</organism>
<dbReference type="EMBL" id="QJKJ01007976">
    <property type="protein sequence ID" value="RDX81230.1"/>
    <property type="molecule type" value="Genomic_DNA"/>
</dbReference>